<dbReference type="NCBIfam" id="TIGR01145">
    <property type="entry name" value="ATP_synt_delta"/>
    <property type="match status" value="1"/>
</dbReference>
<comment type="similarity">
    <text evidence="2">Belongs to the ATPase delta chain family.</text>
</comment>
<reference evidence="8" key="1">
    <citation type="journal article" date="2023" name="J. Phycol.">
        <title>Revised classification of the Cyanidiophyceae based on plastid genome data with descriptions of the Cavernulicolales ord. nov. and Galdieriales ord. nov. (Rhodophyta).</title>
        <authorList>
            <person name="Park S.I."/>
            <person name="Cho C.H."/>
            <person name="Ciniglia C."/>
            <person name="Huang T.Y."/>
            <person name="Liu S.L."/>
            <person name="Bustamante D.E."/>
            <person name="Calderon M.S."/>
            <person name="Mansilla A."/>
            <person name="McDermott T."/>
            <person name="Andersen R.A."/>
            <person name="Yoon H.S."/>
        </authorList>
    </citation>
    <scope>NUCLEOTIDE SEQUENCE</scope>
</reference>
<evidence type="ECO:0000313" key="8">
    <source>
        <dbReference type="EMBL" id="WDA99978.1"/>
    </source>
</evidence>
<protein>
    <submittedName>
        <fullName evidence="8">ATP synthase CF1 delta subunit</fullName>
    </submittedName>
</protein>
<comment type="subcellular location">
    <subcellularLocation>
        <location evidence="1">Membrane</location>
    </subcellularLocation>
</comment>
<dbReference type="InterPro" id="IPR026015">
    <property type="entry name" value="ATP_synth_OSCP/delta_N_sf"/>
</dbReference>
<dbReference type="EMBL" id="OP616817">
    <property type="protein sequence ID" value="WDA99978.1"/>
    <property type="molecule type" value="Genomic_DNA"/>
</dbReference>
<evidence type="ECO:0000256" key="6">
    <source>
        <dbReference type="ARBA" id="ARBA00023136"/>
    </source>
</evidence>
<keyword evidence="8" id="KW-0934">Plastid</keyword>
<evidence type="ECO:0000256" key="7">
    <source>
        <dbReference type="ARBA" id="ARBA00023310"/>
    </source>
</evidence>
<evidence type="ECO:0000256" key="5">
    <source>
        <dbReference type="ARBA" id="ARBA00023065"/>
    </source>
</evidence>
<name>A0A9Y1MY91_9RHOD</name>
<dbReference type="PRINTS" id="PR00125">
    <property type="entry name" value="ATPASEDELTA"/>
</dbReference>
<keyword evidence="3" id="KW-0813">Transport</keyword>
<dbReference type="Pfam" id="PF00213">
    <property type="entry name" value="OSCP"/>
    <property type="match status" value="1"/>
</dbReference>
<keyword evidence="7" id="KW-0066">ATP synthesis</keyword>
<dbReference type="Gene3D" id="1.10.520.20">
    <property type="entry name" value="N-terminal domain of the delta subunit of the F1F0-ATP synthase"/>
    <property type="match status" value="1"/>
</dbReference>
<dbReference type="PANTHER" id="PTHR11910">
    <property type="entry name" value="ATP SYNTHASE DELTA CHAIN"/>
    <property type="match status" value="1"/>
</dbReference>
<dbReference type="GO" id="GO:0046933">
    <property type="term" value="F:proton-transporting ATP synthase activity, rotational mechanism"/>
    <property type="evidence" value="ECO:0007669"/>
    <property type="project" value="InterPro"/>
</dbReference>
<keyword evidence="4" id="KW-0375">Hydrogen ion transport</keyword>
<accession>A0A9Y1MY91</accession>
<dbReference type="SUPFAM" id="SSF47928">
    <property type="entry name" value="N-terminal domain of the delta subunit of the F1F0-ATP synthase"/>
    <property type="match status" value="1"/>
</dbReference>
<evidence type="ECO:0000256" key="4">
    <source>
        <dbReference type="ARBA" id="ARBA00022781"/>
    </source>
</evidence>
<keyword evidence="6" id="KW-0472">Membrane</keyword>
<evidence type="ECO:0000256" key="3">
    <source>
        <dbReference type="ARBA" id="ARBA00022448"/>
    </source>
</evidence>
<gene>
    <name evidence="8" type="primary">atpD</name>
    <name evidence="8" type="ORF">CspTHAL103_054</name>
</gene>
<sequence>MILDNNLEKIASIYASALLEIAIKENILSDIFRDIKSITDRYLISKDLLKFLSNPVITKNIKKKFLTDVLAKDVNILILHFFFVLVEKNRINLLFNIFLYFQKLYLEYSSIEKVQLITPIEFSDIQKQSLIDKLIKLRKVNKIELTMIIQPDLIGGFKIIINSDIIDLSLRNQLKLLQVYLT</sequence>
<geneLocation type="plastid" evidence="8"/>
<dbReference type="HAMAP" id="MF_01416">
    <property type="entry name" value="ATP_synth_delta_bact"/>
    <property type="match status" value="1"/>
</dbReference>
<evidence type="ECO:0000256" key="1">
    <source>
        <dbReference type="ARBA" id="ARBA00004370"/>
    </source>
</evidence>
<dbReference type="AlphaFoldDB" id="A0A9Y1MY91"/>
<organism evidence="8">
    <name type="scientific">Cyanidium sp. THAL103</name>
    <dbReference type="NCBI Taxonomy" id="3027999"/>
    <lineage>
        <taxon>Eukaryota</taxon>
        <taxon>Rhodophyta</taxon>
        <taxon>Bangiophyceae</taxon>
        <taxon>Cyanidiales</taxon>
        <taxon>Cyanidiaceae</taxon>
        <taxon>Cyanidium</taxon>
    </lineage>
</organism>
<dbReference type="InterPro" id="IPR000711">
    <property type="entry name" value="ATPase_OSCP/dsu"/>
</dbReference>
<proteinExistence type="inferred from homology"/>
<dbReference type="GO" id="GO:0016020">
    <property type="term" value="C:membrane"/>
    <property type="evidence" value="ECO:0007669"/>
    <property type="project" value="UniProtKB-SubCell"/>
</dbReference>
<evidence type="ECO:0000256" key="2">
    <source>
        <dbReference type="ARBA" id="ARBA00007046"/>
    </source>
</evidence>
<keyword evidence="5" id="KW-0406">Ion transport</keyword>